<dbReference type="EMBL" id="CP024091">
    <property type="protein sequence ID" value="ATP57360.1"/>
    <property type="molecule type" value="Genomic_DNA"/>
</dbReference>
<protein>
    <submittedName>
        <fullName evidence="9">Cytochrome c class I</fullName>
    </submittedName>
</protein>
<gene>
    <name evidence="9" type="ORF">CPT03_13195</name>
</gene>
<dbReference type="RefSeq" id="WP_099439284.1">
    <property type="nucleotide sequence ID" value="NZ_CP024091.1"/>
</dbReference>
<dbReference type="InterPro" id="IPR009056">
    <property type="entry name" value="Cyt_c-like_dom"/>
</dbReference>
<dbReference type="AlphaFoldDB" id="A0A2D1U705"/>
<dbReference type="KEGG" id="pgs:CPT03_13195"/>
<evidence type="ECO:0000256" key="5">
    <source>
        <dbReference type="ARBA" id="ARBA00023004"/>
    </source>
</evidence>
<dbReference type="GO" id="GO:0020037">
    <property type="term" value="F:heme binding"/>
    <property type="evidence" value="ECO:0007669"/>
    <property type="project" value="InterPro"/>
</dbReference>
<dbReference type="GO" id="GO:0009055">
    <property type="term" value="F:electron transfer activity"/>
    <property type="evidence" value="ECO:0007669"/>
    <property type="project" value="InterPro"/>
</dbReference>
<proteinExistence type="predicted"/>
<accession>A0A2D1U705</accession>
<name>A0A2D1U705_9SPHI</name>
<feature type="binding site" description="covalent" evidence="6">
    <location>
        <position position="54"/>
    </location>
    <ligand>
        <name>heme c</name>
        <dbReference type="ChEBI" id="CHEBI:61717"/>
    </ligand>
</feature>
<evidence type="ECO:0000256" key="3">
    <source>
        <dbReference type="ARBA" id="ARBA00022723"/>
    </source>
</evidence>
<dbReference type="Pfam" id="PF00034">
    <property type="entry name" value="Cytochrom_C"/>
    <property type="match status" value="1"/>
</dbReference>
<evidence type="ECO:0000313" key="10">
    <source>
        <dbReference type="Proteomes" id="UP000223749"/>
    </source>
</evidence>
<dbReference type="SUPFAM" id="SSF46626">
    <property type="entry name" value="Cytochrome c"/>
    <property type="match status" value="1"/>
</dbReference>
<organism evidence="9 10">
    <name type="scientific">Pedobacter ginsengisoli</name>
    <dbReference type="NCBI Taxonomy" id="363852"/>
    <lineage>
        <taxon>Bacteria</taxon>
        <taxon>Pseudomonadati</taxon>
        <taxon>Bacteroidota</taxon>
        <taxon>Sphingobacteriia</taxon>
        <taxon>Sphingobacteriales</taxon>
        <taxon>Sphingobacteriaceae</taxon>
        <taxon>Pedobacter</taxon>
    </lineage>
</organism>
<keyword evidence="1" id="KW-0813">Transport</keyword>
<evidence type="ECO:0000256" key="7">
    <source>
        <dbReference type="SAM" id="SignalP"/>
    </source>
</evidence>
<feature type="domain" description="Cytochrome c" evidence="8">
    <location>
        <begin position="40"/>
        <end position="125"/>
    </location>
</feature>
<evidence type="ECO:0000256" key="6">
    <source>
        <dbReference type="PIRSR" id="PIRSR602324-1"/>
    </source>
</evidence>
<keyword evidence="7" id="KW-0732">Signal</keyword>
<dbReference type="Gene3D" id="1.10.760.10">
    <property type="entry name" value="Cytochrome c-like domain"/>
    <property type="match status" value="1"/>
</dbReference>
<keyword evidence="4" id="KW-0249">Electron transport</keyword>
<evidence type="ECO:0000256" key="1">
    <source>
        <dbReference type="ARBA" id="ARBA00022448"/>
    </source>
</evidence>
<keyword evidence="2 6" id="KW-0349">Heme</keyword>
<dbReference type="Proteomes" id="UP000223749">
    <property type="component" value="Chromosome"/>
</dbReference>
<feature type="signal peptide" evidence="7">
    <location>
        <begin position="1"/>
        <end position="23"/>
    </location>
</feature>
<evidence type="ECO:0000256" key="2">
    <source>
        <dbReference type="ARBA" id="ARBA00022617"/>
    </source>
</evidence>
<feature type="binding site" description="covalent" evidence="6">
    <location>
        <position position="103"/>
    </location>
    <ligand>
        <name>heme c</name>
        <dbReference type="ChEBI" id="CHEBI:61717"/>
    </ligand>
</feature>
<dbReference type="PROSITE" id="PS51007">
    <property type="entry name" value="CYTC"/>
    <property type="match status" value="1"/>
</dbReference>
<dbReference type="PRINTS" id="PR00606">
    <property type="entry name" value="CYTCHROMECID"/>
</dbReference>
<keyword evidence="3 6" id="KW-0479">Metal-binding</keyword>
<keyword evidence="5 6" id="KW-0408">Iron</keyword>
<reference evidence="9 10" key="1">
    <citation type="submission" date="2017-10" db="EMBL/GenBank/DDBJ databases">
        <title>Whole genome of Pedobacter ginsengisoli T01R-27 isolated from tomato rhizosphere.</title>
        <authorList>
            <person name="Weon H.-Y."/>
            <person name="Lee S.A."/>
            <person name="Sang M.K."/>
            <person name="Song J."/>
        </authorList>
    </citation>
    <scope>NUCLEOTIDE SEQUENCE [LARGE SCALE GENOMIC DNA]</scope>
    <source>
        <strain evidence="9 10">T01R-27</strain>
    </source>
</reference>
<dbReference type="InterPro" id="IPR036909">
    <property type="entry name" value="Cyt_c-like_dom_sf"/>
</dbReference>
<sequence length="125" mass="13118">MKKSFVFLICSVFALGTSGYAQTKKTGKGAKPASSVLSPADVAKGKALITKSDCFACHKPTEKLVGPAYSDVAKKYPATQANVTMLAKKVIKGGSGVWGEIPMAPHPSVTQADAEKIVKYILSTK</sequence>
<dbReference type="GO" id="GO:0005506">
    <property type="term" value="F:iron ion binding"/>
    <property type="evidence" value="ECO:0007669"/>
    <property type="project" value="InterPro"/>
</dbReference>
<feature type="chain" id="PRO_5013796772" evidence="7">
    <location>
        <begin position="24"/>
        <end position="125"/>
    </location>
</feature>
<evidence type="ECO:0000259" key="8">
    <source>
        <dbReference type="PROSITE" id="PS51007"/>
    </source>
</evidence>
<dbReference type="OrthoDB" id="9814063at2"/>
<feature type="binding site" description="covalent" evidence="6">
    <location>
        <position position="58"/>
    </location>
    <ligand>
        <name>heme c</name>
        <dbReference type="ChEBI" id="CHEBI:61717"/>
    </ligand>
</feature>
<keyword evidence="10" id="KW-1185">Reference proteome</keyword>
<comment type="PTM">
    <text evidence="6">Binds 1 heme c group covalently per subunit.</text>
</comment>
<evidence type="ECO:0000313" key="9">
    <source>
        <dbReference type="EMBL" id="ATP57360.1"/>
    </source>
</evidence>
<evidence type="ECO:0000256" key="4">
    <source>
        <dbReference type="ARBA" id="ARBA00022982"/>
    </source>
</evidence>
<dbReference type="InterPro" id="IPR002324">
    <property type="entry name" value="Cyt_c_ID"/>
</dbReference>